<dbReference type="InterPro" id="IPR050301">
    <property type="entry name" value="NTE"/>
</dbReference>
<dbReference type="GO" id="GO:0016042">
    <property type="term" value="P:lipid catabolic process"/>
    <property type="evidence" value="ECO:0007669"/>
    <property type="project" value="UniProtKB-UniRule"/>
</dbReference>
<dbReference type="Proteomes" id="UP000030826">
    <property type="component" value="Unassembled WGS sequence"/>
</dbReference>
<dbReference type="STRING" id="370622.LA66_15055"/>
<feature type="short sequence motif" description="DGA/G" evidence="4">
    <location>
        <begin position="199"/>
        <end position="201"/>
    </location>
</feature>
<dbReference type="PANTHER" id="PTHR14226:SF78">
    <property type="entry name" value="SLR0060 PROTEIN"/>
    <property type="match status" value="1"/>
</dbReference>
<name>A0A0B1Q4Z0_9HYPH</name>
<feature type="active site" description="Nucleophile" evidence="4">
    <location>
        <position position="47"/>
    </location>
</feature>
<dbReference type="InterPro" id="IPR016035">
    <property type="entry name" value="Acyl_Trfase/lysoPLipase"/>
</dbReference>
<dbReference type="PROSITE" id="PS51635">
    <property type="entry name" value="PNPLA"/>
    <property type="match status" value="1"/>
</dbReference>
<evidence type="ECO:0000256" key="1">
    <source>
        <dbReference type="ARBA" id="ARBA00022801"/>
    </source>
</evidence>
<accession>A0A0B1Q4Z0</accession>
<dbReference type="PANTHER" id="PTHR14226">
    <property type="entry name" value="NEUROPATHY TARGET ESTERASE/SWISS CHEESE D.MELANOGASTER"/>
    <property type="match status" value="1"/>
</dbReference>
<dbReference type="SUPFAM" id="SSF52151">
    <property type="entry name" value="FabD/lysophospholipase-like"/>
    <property type="match status" value="1"/>
</dbReference>
<evidence type="ECO:0000259" key="5">
    <source>
        <dbReference type="PROSITE" id="PS51635"/>
    </source>
</evidence>
<sequence length="348" mass="38679">MQADRGEPRAINLALQGGGSHGALTWGVLDRLLEEPRLRIAAVSGTSAGAMNAAVLASGFAHGGAEGARKALARFWRAVSDAATFSPAQRTLWDRLTGNYSLDASPGYLWAESISRVFSPYEFNPFDINPLRDIVARMVDFGALNDCREIRVHVTATNVRDGQARVFSTGEVSCDAVMASACLPQSYKAVEIDGQAYWDGGFSANPSLFPLVGDDGSPDILIVQINPLRRDDVPRTAREIINRVNEISFNTSLIKELRTLGLLRRLVEEGHVTVRQERRLHLHMIHGEEDLQKLAASSKMNTEWHYLRHLFERGRLWAQDWLDRHLDDVGARSSFRLEEMFAPSSKVV</sequence>
<dbReference type="InterPro" id="IPR002641">
    <property type="entry name" value="PNPLA_dom"/>
</dbReference>
<dbReference type="Gene3D" id="3.40.1090.10">
    <property type="entry name" value="Cytosolic phospholipase A2 catalytic domain"/>
    <property type="match status" value="2"/>
</dbReference>
<evidence type="ECO:0000256" key="3">
    <source>
        <dbReference type="ARBA" id="ARBA00023098"/>
    </source>
</evidence>
<protein>
    <submittedName>
        <fullName evidence="6">Patatin</fullName>
    </submittedName>
</protein>
<evidence type="ECO:0000313" key="6">
    <source>
        <dbReference type="EMBL" id="KHJ53900.1"/>
    </source>
</evidence>
<proteinExistence type="predicted"/>
<evidence type="ECO:0000256" key="4">
    <source>
        <dbReference type="PROSITE-ProRule" id="PRU01161"/>
    </source>
</evidence>
<dbReference type="AlphaFoldDB" id="A0A0B1Q4Z0"/>
<dbReference type="EMBL" id="JRFJ01000004">
    <property type="protein sequence ID" value="KHJ53900.1"/>
    <property type="molecule type" value="Genomic_DNA"/>
</dbReference>
<evidence type="ECO:0000256" key="2">
    <source>
        <dbReference type="ARBA" id="ARBA00022963"/>
    </source>
</evidence>
<organism evidence="6 7">
    <name type="scientific">Aureimonas altamirensis</name>
    <dbReference type="NCBI Taxonomy" id="370622"/>
    <lineage>
        <taxon>Bacteria</taxon>
        <taxon>Pseudomonadati</taxon>
        <taxon>Pseudomonadota</taxon>
        <taxon>Alphaproteobacteria</taxon>
        <taxon>Hyphomicrobiales</taxon>
        <taxon>Aurantimonadaceae</taxon>
        <taxon>Aureimonas</taxon>
    </lineage>
</organism>
<dbReference type="OrthoDB" id="9807112at2"/>
<keyword evidence="2 4" id="KW-0442">Lipid degradation</keyword>
<comment type="caution">
    <text evidence="6">The sequence shown here is derived from an EMBL/GenBank/DDBJ whole genome shotgun (WGS) entry which is preliminary data.</text>
</comment>
<feature type="domain" description="PNPLA" evidence="5">
    <location>
        <begin position="13"/>
        <end position="212"/>
    </location>
</feature>
<reference evidence="6 7" key="1">
    <citation type="submission" date="2014-09" db="EMBL/GenBank/DDBJ databases">
        <title>Isolation and characterization of Aurantimonas altamirensis ON-56566 from clinical sample following a dog bite.</title>
        <authorList>
            <person name="Eshaghi A."/>
            <person name="Li A."/>
            <person name="Shahinas D."/>
            <person name="Bahn P."/>
            <person name="Kus J.V."/>
            <person name="Patel S.N."/>
        </authorList>
    </citation>
    <scope>NUCLEOTIDE SEQUENCE [LARGE SCALE GENOMIC DNA]</scope>
    <source>
        <strain evidence="6 7">ON-56566</strain>
    </source>
</reference>
<evidence type="ECO:0000313" key="7">
    <source>
        <dbReference type="Proteomes" id="UP000030826"/>
    </source>
</evidence>
<feature type="short sequence motif" description="GXSXG" evidence="4">
    <location>
        <begin position="45"/>
        <end position="49"/>
    </location>
</feature>
<keyword evidence="1 4" id="KW-0378">Hydrolase</keyword>
<feature type="active site" description="Proton acceptor" evidence="4">
    <location>
        <position position="199"/>
    </location>
</feature>
<dbReference type="Pfam" id="PF01734">
    <property type="entry name" value="Patatin"/>
    <property type="match status" value="1"/>
</dbReference>
<dbReference type="GO" id="GO:0016787">
    <property type="term" value="F:hydrolase activity"/>
    <property type="evidence" value="ECO:0007669"/>
    <property type="project" value="UniProtKB-UniRule"/>
</dbReference>
<gene>
    <name evidence="6" type="ORF">LA66_15055</name>
</gene>
<feature type="short sequence motif" description="GXGXXG" evidence="4">
    <location>
        <begin position="17"/>
        <end position="22"/>
    </location>
</feature>
<keyword evidence="3 4" id="KW-0443">Lipid metabolism</keyword>